<organism evidence="1 2">
    <name type="scientific">uncultured phage cr2_1</name>
    <dbReference type="NCBI Taxonomy" id="2986394"/>
    <lineage>
        <taxon>Viruses</taxon>
        <taxon>Duplodnaviria</taxon>
        <taxon>Heunggongvirae</taxon>
        <taxon>Uroviricota</taxon>
        <taxon>Caudoviricetes</taxon>
        <taxon>Crassvirales</taxon>
        <taxon>Crevaviridae</taxon>
        <taxon>Coarsevirinae</taxon>
        <taxon>Junduvirus</taxon>
        <taxon>Junduvirus communis</taxon>
    </lineage>
</organism>
<accession>A0AAE7V4I0</accession>
<dbReference type="RefSeq" id="YP_010360020.1">
    <property type="nucleotide sequence ID" value="NC_062779.1"/>
</dbReference>
<reference evidence="1 2" key="1">
    <citation type="submission" date="2021-04" db="EMBL/GenBank/DDBJ databases">
        <authorList>
            <person name="Shkoporov A.N."/>
            <person name="Stockdale S.R."/>
            <person name="Guerin E."/>
            <person name="Ross R.P."/>
            <person name="Hill C."/>
        </authorList>
    </citation>
    <scope>NUCLEOTIDE SEQUENCE [LARGE SCALE GENOMIC DNA]</scope>
    <source>
        <strain evidence="2">cr2_1</strain>
    </source>
</reference>
<gene>
    <name evidence="1" type="primary">gp_26585</name>
</gene>
<proteinExistence type="predicted"/>
<sequence>MYTVTVSATLMLYNITFYTDAGLCRGYEIVPINIDYLIK</sequence>
<dbReference type="KEGG" id="vg:75690750"/>
<name>A0AAE7V4I0_9CAUD</name>
<dbReference type="EMBL" id="MZ130489">
    <property type="protein sequence ID" value="QWM90448.1"/>
    <property type="molecule type" value="Genomic_DNA"/>
</dbReference>
<keyword evidence="2" id="KW-1185">Reference proteome</keyword>
<evidence type="ECO:0000313" key="2">
    <source>
        <dbReference type="Proteomes" id="UP000827432"/>
    </source>
</evidence>
<dbReference type="Proteomes" id="UP000827432">
    <property type="component" value="Segment"/>
</dbReference>
<dbReference type="GeneID" id="75690750"/>
<protein>
    <submittedName>
        <fullName evidence="1">Uncharacterized protein</fullName>
    </submittedName>
</protein>
<evidence type="ECO:0000313" key="1">
    <source>
        <dbReference type="EMBL" id="QWM90448.1"/>
    </source>
</evidence>